<organism evidence="2 3">
    <name type="scientific">Apodemus speciosus</name>
    <name type="common">Large Japanese field mouse</name>
    <dbReference type="NCBI Taxonomy" id="105296"/>
    <lineage>
        <taxon>Eukaryota</taxon>
        <taxon>Metazoa</taxon>
        <taxon>Chordata</taxon>
        <taxon>Craniata</taxon>
        <taxon>Vertebrata</taxon>
        <taxon>Euteleostomi</taxon>
        <taxon>Mammalia</taxon>
        <taxon>Eutheria</taxon>
        <taxon>Euarchontoglires</taxon>
        <taxon>Glires</taxon>
        <taxon>Rodentia</taxon>
        <taxon>Myomorpha</taxon>
        <taxon>Muroidea</taxon>
        <taxon>Muridae</taxon>
        <taxon>Murinae</taxon>
        <taxon>Apodemus</taxon>
    </lineage>
</organism>
<keyword evidence="3" id="KW-1185">Reference proteome</keyword>
<evidence type="ECO:0000256" key="1">
    <source>
        <dbReference type="SAM" id="MobiDB-lite"/>
    </source>
</evidence>
<feature type="region of interest" description="Disordered" evidence="1">
    <location>
        <begin position="1"/>
        <end position="46"/>
    </location>
</feature>
<feature type="compositionally biased region" description="Basic residues" evidence="1">
    <location>
        <begin position="1"/>
        <end position="11"/>
    </location>
</feature>
<comment type="caution">
    <text evidence="2">The sequence shown here is derived from an EMBL/GenBank/DDBJ whole genome shotgun (WGS) entry which is preliminary data.</text>
</comment>
<evidence type="ECO:0000313" key="2">
    <source>
        <dbReference type="EMBL" id="GAB1301911.1"/>
    </source>
</evidence>
<gene>
    <name evidence="2" type="ORF">APTSU1_001714900</name>
</gene>
<reference evidence="2 3" key="1">
    <citation type="submission" date="2024-08" db="EMBL/GenBank/DDBJ databases">
        <title>The draft genome of Apodemus speciosus.</title>
        <authorList>
            <person name="Nabeshima K."/>
            <person name="Suzuki S."/>
            <person name="Onuma M."/>
        </authorList>
    </citation>
    <scope>NUCLEOTIDE SEQUENCE [LARGE SCALE GENOMIC DNA]</scope>
    <source>
        <strain evidence="2">IB14-021</strain>
    </source>
</reference>
<name>A0ABQ0FRQ6_APOSI</name>
<evidence type="ECO:0000313" key="3">
    <source>
        <dbReference type="Proteomes" id="UP001623349"/>
    </source>
</evidence>
<protein>
    <submittedName>
        <fullName evidence="2">Uncharacterized protein</fullName>
    </submittedName>
</protein>
<accession>A0ABQ0FRQ6</accession>
<proteinExistence type="predicted"/>
<dbReference type="EMBL" id="BAAFST010000018">
    <property type="protein sequence ID" value="GAB1301911.1"/>
    <property type="molecule type" value="Genomic_DNA"/>
</dbReference>
<dbReference type="Proteomes" id="UP001623349">
    <property type="component" value="Unassembled WGS sequence"/>
</dbReference>
<sequence>MRSRPGNRRKWLNGETGSPASSSQREDGEPEESVRGPSRSDFPDKQ</sequence>